<evidence type="ECO:0000313" key="1">
    <source>
        <dbReference type="EMBL" id="TWU04322.1"/>
    </source>
</evidence>
<protein>
    <submittedName>
        <fullName evidence="1">Uncharacterized protein</fullName>
    </submittedName>
</protein>
<dbReference type="Proteomes" id="UP000320176">
    <property type="component" value="Unassembled WGS sequence"/>
</dbReference>
<sequence>MDYESSPEQIALSYMNNVAFRHGMLHLWMNSFYVGTIGRYDMDAVRRSVRDNV</sequence>
<name>A0A5C6AYW6_9BACT</name>
<evidence type="ECO:0000313" key="2">
    <source>
        <dbReference type="Proteomes" id="UP000320176"/>
    </source>
</evidence>
<comment type="caution">
    <text evidence="1">The sequence shown here is derived from an EMBL/GenBank/DDBJ whole genome shotgun (WGS) entry which is preliminary data.</text>
</comment>
<reference evidence="1 2" key="1">
    <citation type="submission" date="2019-02" db="EMBL/GenBank/DDBJ databases">
        <title>Deep-cultivation of Planctomycetes and their phenomic and genomic characterization uncovers novel biology.</title>
        <authorList>
            <person name="Wiegand S."/>
            <person name="Jogler M."/>
            <person name="Boedeker C."/>
            <person name="Pinto D."/>
            <person name="Vollmers J."/>
            <person name="Rivas-Marin E."/>
            <person name="Kohn T."/>
            <person name="Peeters S.H."/>
            <person name="Heuer A."/>
            <person name="Rast P."/>
            <person name="Oberbeckmann S."/>
            <person name="Bunk B."/>
            <person name="Jeske O."/>
            <person name="Meyerdierks A."/>
            <person name="Storesund J.E."/>
            <person name="Kallscheuer N."/>
            <person name="Luecker S."/>
            <person name="Lage O.M."/>
            <person name="Pohl T."/>
            <person name="Merkel B.J."/>
            <person name="Hornburger P."/>
            <person name="Mueller R.-W."/>
            <person name="Bruemmer F."/>
            <person name="Labrenz M."/>
            <person name="Spormann A.M."/>
            <person name="Op Den Camp H."/>
            <person name="Overmann J."/>
            <person name="Amann R."/>
            <person name="Jetten M.S.M."/>
            <person name="Mascher T."/>
            <person name="Medema M.H."/>
            <person name="Devos D.P."/>
            <person name="Kaster A.-K."/>
            <person name="Ovreas L."/>
            <person name="Rohde M."/>
            <person name="Galperin M.Y."/>
            <person name="Jogler C."/>
        </authorList>
    </citation>
    <scope>NUCLEOTIDE SEQUENCE [LARGE SCALE GENOMIC DNA]</scope>
    <source>
        <strain evidence="1 2">Pla52n</strain>
    </source>
</reference>
<gene>
    <name evidence="1" type="ORF">Pla52n_23620</name>
</gene>
<accession>A0A5C6AYW6</accession>
<keyword evidence="2" id="KW-1185">Reference proteome</keyword>
<organism evidence="1 2">
    <name type="scientific">Stieleria varia</name>
    <dbReference type="NCBI Taxonomy" id="2528005"/>
    <lineage>
        <taxon>Bacteria</taxon>
        <taxon>Pseudomonadati</taxon>
        <taxon>Planctomycetota</taxon>
        <taxon>Planctomycetia</taxon>
        <taxon>Pirellulales</taxon>
        <taxon>Pirellulaceae</taxon>
        <taxon>Stieleria</taxon>
    </lineage>
</organism>
<dbReference type="AlphaFoldDB" id="A0A5C6AYW6"/>
<proteinExistence type="predicted"/>
<dbReference type="EMBL" id="SJPN01000003">
    <property type="protein sequence ID" value="TWU04322.1"/>
    <property type="molecule type" value="Genomic_DNA"/>
</dbReference>